<name>A0A336KPZ0_CULSO</name>
<dbReference type="EMBL" id="UFQT01000575">
    <property type="protein sequence ID" value="SSX25425.1"/>
    <property type="molecule type" value="Genomic_DNA"/>
</dbReference>
<reference evidence="3" key="2">
    <citation type="submission" date="2018-07" db="EMBL/GenBank/DDBJ databases">
        <authorList>
            <person name="Quirk P.G."/>
            <person name="Krulwich T.A."/>
        </authorList>
    </citation>
    <scope>NUCLEOTIDE SEQUENCE</scope>
</reference>
<feature type="transmembrane region" description="Helical" evidence="1">
    <location>
        <begin position="28"/>
        <end position="48"/>
    </location>
</feature>
<sequence>MGICTKLPTISSCCCGCTLQTGTLILGWFYLILTVLSLSSFGTIMSQLDKNDKVLGLYFFMVVNSFYQQLKGGARSRTPAI</sequence>
<dbReference type="AlphaFoldDB" id="A0A336KPZ0"/>
<dbReference type="EMBL" id="UFQS01000575">
    <property type="protein sequence ID" value="SSX05063.1"/>
    <property type="molecule type" value="Genomic_DNA"/>
</dbReference>
<keyword evidence="1" id="KW-0812">Transmembrane</keyword>
<reference evidence="2" key="1">
    <citation type="submission" date="2018-04" db="EMBL/GenBank/DDBJ databases">
        <authorList>
            <person name="Go L.Y."/>
            <person name="Mitchell J.A."/>
        </authorList>
    </citation>
    <scope>NUCLEOTIDE SEQUENCE</scope>
    <source>
        <tissue evidence="2">Whole organism</tissue>
    </source>
</reference>
<accession>A0A336KPZ0</accession>
<evidence type="ECO:0000256" key="1">
    <source>
        <dbReference type="SAM" id="Phobius"/>
    </source>
</evidence>
<evidence type="ECO:0000313" key="2">
    <source>
        <dbReference type="EMBL" id="SSX05063.1"/>
    </source>
</evidence>
<organism evidence="2">
    <name type="scientific">Culicoides sonorensis</name>
    <name type="common">Biting midge</name>
    <dbReference type="NCBI Taxonomy" id="179676"/>
    <lineage>
        <taxon>Eukaryota</taxon>
        <taxon>Metazoa</taxon>
        <taxon>Ecdysozoa</taxon>
        <taxon>Arthropoda</taxon>
        <taxon>Hexapoda</taxon>
        <taxon>Insecta</taxon>
        <taxon>Pterygota</taxon>
        <taxon>Neoptera</taxon>
        <taxon>Endopterygota</taxon>
        <taxon>Diptera</taxon>
        <taxon>Nematocera</taxon>
        <taxon>Chironomoidea</taxon>
        <taxon>Ceratopogonidae</taxon>
        <taxon>Ceratopogoninae</taxon>
        <taxon>Culicoides</taxon>
        <taxon>Monoculicoides</taxon>
    </lineage>
</organism>
<dbReference type="VEuPathDB" id="VectorBase:CSON012344"/>
<protein>
    <submittedName>
        <fullName evidence="2">CSON012344 protein</fullName>
    </submittedName>
</protein>
<gene>
    <name evidence="2" type="primary">CSON012344</name>
</gene>
<evidence type="ECO:0000313" key="3">
    <source>
        <dbReference type="EMBL" id="SSX25425.1"/>
    </source>
</evidence>
<proteinExistence type="predicted"/>
<keyword evidence="1" id="KW-1133">Transmembrane helix</keyword>
<keyword evidence="1" id="KW-0472">Membrane</keyword>